<dbReference type="Pfam" id="PF06863">
    <property type="entry name" value="DUF1254"/>
    <property type="match status" value="1"/>
</dbReference>
<dbReference type="InterPro" id="IPR010679">
    <property type="entry name" value="DUF1254"/>
</dbReference>
<proteinExistence type="predicted"/>
<dbReference type="Proteomes" id="UP000183529">
    <property type="component" value="Unassembled WGS sequence"/>
</dbReference>
<dbReference type="Gene3D" id="2.60.120.600">
    <property type="entry name" value="Domain of unknown function DUF1214, C-terminal domain"/>
    <property type="match status" value="1"/>
</dbReference>
<evidence type="ECO:0000313" key="5">
    <source>
        <dbReference type="Proteomes" id="UP000183529"/>
    </source>
</evidence>
<dbReference type="InterPro" id="IPR010621">
    <property type="entry name" value="DUF1214"/>
</dbReference>
<evidence type="ECO:0000256" key="1">
    <source>
        <dbReference type="SAM" id="SignalP"/>
    </source>
</evidence>
<dbReference type="InterPro" id="IPR037049">
    <property type="entry name" value="DUF1214_C_sf"/>
</dbReference>
<reference evidence="4 5" key="1">
    <citation type="submission" date="2016-10" db="EMBL/GenBank/DDBJ databases">
        <authorList>
            <person name="Varghese N."/>
            <person name="Submissions S."/>
        </authorList>
    </citation>
    <scope>NUCLEOTIDE SEQUENCE [LARGE SCALE GENOMIC DNA]</scope>
    <source>
        <strain evidence="4 5">LMG 22274</strain>
    </source>
</reference>
<dbReference type="InterPro" id="IPR037050">
    <property type="entry name" value="DUF1254_sf"/>
</dbReference>
<feature type="chain" id="PRO_5042965449" evidence="1">
    <location>
        <begin position="28"/>
        <end position="513"/>
    </location>
</feature>
<organism evidence="4 5">
    <name type="scientific">Paraburkholderia tropica</name>
    <dbReference type="NCBI Taxonomy" id="92647"/>
    <lineage>
        <taxon>Bacteria</taxon>
        <taxon>Pseudomonadati</taxon>
        <taxon>Pseudomonadota</taxon>
        <taxon>Betaproteobacteria</taxon>
        <taxon>Burkholderiales</taxon>
        <taxon>Burkholderiaceae</taxon>
        <taxon>Paraburkholderia</taxon>
    </lineage>
</organism>
<feature type="domain" description="DUF1214" evidence="2">
    <location>
        <begin position="390"/>
        <end position="497"/>
    </location>
</feature>
<dbReference type="PANTHER" id="PTHR36509">
    <property type="entry name" value="BLL3101 PROTEIN"/>
    <property type="match status" value="1"/>
</dbReference>
<feature type="signal peptide" evidence="1">
    <location>
        <begin position="1"/>
        <end position="27"/>
    </location>
</feature>
<name>A0AAQ1GJL8_9BURK</name>
<dbReference type="AlphaFoldDB" id="A0AAQ1GJL8"/>
<accession>A0AAQ1GJL8</accession>
<dbReference type="Gene3D" id="1.10.3360.10">
    <property type="entry name" value="VPA0735-like domain"/>
    <property type="match status" value="1"/>
</dbReference>
<protein>
    <submittedName>
        <fullName evidence="4">Uncharacterized conserved protein</fullName>
    </submittedName>
</protein>
<sequence length="513" mass="56229">MTTLNTSLRGLALAVALATPCMTWAQAAPDTAPDAAPVAARYGELANLPFPGGFPAPQSVQTLQDEWLFQRAVQTYIWAIPALNVYAMKEGSERKFGTGYNVLPIFKERLDARTQITTPNSDVIYALGYLDVGKDGPMVIEVPPGLQGILDDFFQRPICGPKLEGHVMCGDVGLPGPDKGKGGKYLVLPPGYDGPVPEGYYVYRSRTNGVFVFWRGFFKNPKALAQPVGVLEQTKIYPLGQQANAKPMQFPDASGVPINMLYPTDGSAFDMLSRFIDSEYPDPADMEMRGMAASLGIVKGQPFKPDPRTRKILDDAARTAAKMARVIAVAPPANTYAQKWYPDRQWLNVFPGNAEFTSPTFNYIDIRTGFFTYAYSASPGMAVSMVNVGAKYPTAFKDAQGRFLTGEHTYKLHLPAGIPAHIFWSVAAYDAWSASGLQNGQAFPSINTMDEPAKNADGSIDIVFGPKQPADVNVKNYIRTLPDKGFFVILRLYGPTQPFFDKTWKPGDIERID</sequence>
<evidence type="ECO:0000313" key="4">
    <source>
        <dbReference type="EMBL" id="SEK04711.1"/>
    </source>
</evidence>
<evidence type="ECO:0000259" key="2">
    <source>
        <dbReference type="Pfam" id="PF06742"/>
    </source>
</evidence>
<dbReference type="SUPFAM" id="SSF160935">
    <property type="entry name" value="VPA0735-like"/>
    <property type="match status" value="1"/>
</dbReference>
<evidence type="ECO:0000259" key="3">
    <source>
        <dbReference type="Pfam" id="PF06863"/>
    </source>
</evidence>
<dbReference type="RefSeq" id="WP_074985686.1">
    <property type="nucleotide sequence ID" value="NZ_CADFGN010000012.1"/>
</dbReference>
<comment type="caution">
    <text evidence="4">The sequence shown here is derived from an EMBL/GenBank/DDBJ whole genome shotgun (WGS) entry which is preliminary data.</text>
</comment>
<dbReference type="Pfam" id="PF06742">
    <property type="entry name" value="DUF1214"/>
    <property type="match status" value="1"/>
</dbReference>
<dbReference type="EMBL" id="FNZM01000014">
    <property type="protein sequence ID" value="SEK04711.1"/>
    <property type="molecule type" value="Genomic_DNA"/>
</dbReference>
<dbReference type="PANTHER" id="PTHR36509:SF3">
    <property type="entry name" value="SIGNAL PEPTIDE PROTEIN"/>
    <property type="match status" value="1"/>
</dbReference>
<keyword evidence="1" id="KW-0732">Signal</keyword>
<dbReference type="Gene3D" id="2.60.40.1610">
    <property type="entry name" value="Domain of unknown function DUF1254"/>
    <property type="match status" value="1"/>
</dbReference>
<gene>
    <name evidence="4" type="ORF">SAMN05216550_114101</name>
</gene>
<feature type="domain" description="DUF1254" evidence="3">
    <location>
        <begin position="101"/>
        <end position="238"/>
    </location>
</feature>